<accession>A0A0P9CKM4</accession>
<dbReference type="InterPro" id="IPR051207">
    <property type="entry name" value="ComplexI_NDUFA9_subunit"/>
</dbReference>
<dbReference type="Pfam" id="PF01370">
    <property type="entry name" value="Epimerase"/>
    <property type="match status" value="1"/>
</dbReference>
<evidence type="ECO:0000313" key="2">
    <source>
        <dbReference type="EMBL" id="SCY00194.1"/>
    </source>
</evidence>
<dbReference type="OrthoDB" id="9776313at2"/>
<dbReference type="PANTHER" id="PTHR12126">
    <property type="entry name" value="NADH-UBIQUINONE OXIDOREDUCTASE 39 KDA SUBUNIT-RELATED"/>
    <property type="match status" value="1"/>
</dbReference>
<dbReference type="InterPro" id="IPR036291">
    <property type="entry name" value="NAD(P)-bd_dom_sf"/>
</dbReference>
<dbReference type="EMBL" id="FMUN01000002">
    <property type="protein sequence ID" value="SCY00194.1"/>
    <property type="molecule type" value="Genomic_DNA"/>
</dbReference>
<dbReference type="InterPro" id="IPR001509">
    <property type="entry name" value="Epimerase_deHydtase"/>
</dbReference>
<dbReference type="Gene3D" id="3.40.50.720">
    <property type="entry name" value="NAD(P)-binding Rossmann-like Domain"/>
    <property type="match status" value="1"/>
</dbReference>
<dbReference type="PANTHER" id="PTHR12126:SF11">
    <property type="entry name" value="NADH DEHYDROGENASE [UBIQUINONE] 1 ALPHA SUBCOMPLEX SUBUNIT 9, MITOCHONDRIAL"/>
    <property type="match status" value="1"/>
</dbReference>
<protein>
    <submittedName>
        <fullName evidence="2">NADH dehydrogenase</fullName>
    </submittedName>
</protein>
<dbReference type="RefSeq" id="WP_054966503.1">
    <property type="nucleotide sequence ID" value="NZ_FMUN01000002.1"/>
</dbReference>
<dbReference type="AlphaFoldDB" id="A0A0P9CKM4"/>
<dbReference type="STRING" id="381306.AN478_10160"/>
<reference evidence="3" key="1">
    <citation type="submission" date="2016-10" db="EMBL/GenBank/DDBJ databases">
        <authorList>
            <person name="Varghese N."/>
        </authorList>
    </citation>
    <scope>NUCLEOTIDE SEQUENCE [LARGE SCALE GENOMIC DNA]</scope>
    <source>
        <strain evidence="3">HL 19</strain>
    </source>
</reference>
<organism evidence="2 3">
    <name type="scientific">Thiohalorhabdus denitrificans</name>
    <dbReference type="NCBI Taxonomy" id="381306"/>
    <lineage>
        <taxon>Bacteria</taxon>
        <taxon>Pseudomonadati</taxon>
        <taxon>Pseudomonadota</taxon>
        <taxon>Gammaproteobacteria</taxon>
        <taxon>Thiohalorhabdales</taxon>
        <taxon>Thiohalorhabdaceae</taxon>
        <taxon>Thiohalorhabdus</taxon>
    </lineage>
</organism>
<gene>
    <name evidence="2" type="ORF">SAMN05661077_1004</name>
</gene>
<dbReference type="CDD" id="cd05271">
    <property type="entry name" value="NDUFA9_like_SDR_a"/>
    <property type="match status" value="1"/>
</dbReference>
<evidence type="ECO:0000259" key="1">
    <source>
        <dbReference type="Pfam" id="PF01370"/>
    </source>
</evidence>
<dbReference type="Proteomes" id="UP000183104">
    <property type="component" value="Unassembled WGS sequence"/>
</dbReference>
<name>A0A0P9CKM4_9GAMM</name>
<keyword evidence="3" id="KW-1185">Reference proteome</keyword>
<dbReference type="GO" id="GO:0044877">
    <property type="term" value="F:protein-containing complex binding"/>
    <property type="evidence" value="ECO:0007669"/>
    <property type="project" value="TreeGrafter"/>
</dbReference>
<evidence type="ECO:0000313" key="3">
    <source>
        <dbReference type="Proteomes" id="UP000183104"/>
    </source>
</evidence>
<feature type="domain" description="NAD-dependent epimerase/dehydratase" evidence="1">
    <location>
        <begin position="6"/>
        <end position="242"/>
    </location>
</feature>
<proteinExistence type="predicted"/>
<sequence length="348" mass="39085">MSIKRVCVLGGSGFVGRHVVHRLHKHGYEARVVTRDIARHQDMRVMPGVEVVAGNPLRQADLDRHFRDVDAVINLVGILAEKRPGRRDYPPERRGDFHAAHVELPRMVVKAAKRAGIRRVLHMSANGADPLAPSQYQRSKGLGARIMREAGERSEGLPESWLNGPKMTRGEGLDVTIFEPSIIFGEGDSFFTRFAKLLRRTPAVFPLPKGDTRFAPVWVEDVAEAYAKALGDPRTHGETYQLCGPHEYAFADIIRIIAELEGVNRRVWSMPDWLAWVQAAFLERVPGKPLTRDQLLSLGEDNVCDGPFPEIFGIDPQPVEAVVPTYIGDRNRSMDDLYKYRAAARRDQ</sequence>
<dbReference type="SUPFAM" id="SSF51735">
    <property type="entry name" value="NAD(P)-binding Rossmann-fold domains"/>
    <property type="match status" value="1"/>
</dbReference>